<evidence type="ECO:0008006" key="7">
    <source>
        <dbReference type="Google" id="ProtNLM"/>
    </source>
</evidence>
<dbReference type="GO" id="GO:0005737">
    <property type="term" value="C:cytoplasm"/>
    <property type="evidence" value="ECO:0007669"/>
    <property type="project" value="TreeGrafter"/>
</dbReference>
<evidence type="ECO:0000313" key="5">
    <source>
        <dbReference type="EMBL" id="CAE8665146.1"/>
    </source>
</evidence>
<feature type="non-terminal residue" evidence="5">
    <location>
        <position position="1"/>
    </location>
</feature>
<accession>A0A813J7E4</accession>
<feature type="domain" description="EF-hand" evidence="4">
    <location>
        <begin position="44"/>
        <end position="79"/>
    </location>
</feature>
<dbReference type="SUPFAM" id="SSF47473">
    <property type="entry name" value="EF-hand"/>
    <property type="match status" value="1"/>
</dbReference>
<dbReference type="EMBL" id="CAJNNW010019778">
    <property type="protein sequence ID" value="CAE8665146.1"/>
    <property type="molecule type" value="Genomic_DNA"/>
</dbReference>
<dbReference type="Pfam" id="PF12763">
    <property type="entry name" value="EH"/>
    <property type="match status" value="1"/>
</dbReference>
<name>A0A813J7E4_POLGL</name>
<keyword evidence="1" id="KW-0106">Calcium</keyword>
<dbReference type="PROSITE" id="PS50222">
    <property type="entry name" value="EF_HAND_2"/>
    <property type="match status" value="1"/>
</dbReference>
<dbReference type="Gene3D" id="1.10.238.10">
    <property type="entry name" value="EF-hand"/>
    <property type="match status" value="1"/>
</dbReference>
<dbReference type="GO" id="GO:0005886">
    <property type="term" value="C:plasma membrane"/>
    <property type="evidence" value="ECO:0007669"/>
    <property type="project" value="TreeGrafter"/>
</dbReference>
<dbReference type="PANTHER" id="PTHR11216">
    <property type="entry name" value="EH DOMAIN"/>
    <property type="match status" value="1"/>
</dbReference>
<dbReference type="InterPro" id="IPR011992">
    <property type="entry name" value="EF-hand-dom_pair"/>
</dbReference>
<evidence type="ECO:0000313" key="6">
    <source>
        <dbReference type="Proteomes" id="UP000626109"/>
    </source>
</evidence>
<proteinExistence type="predicted"/>
<dbReference type="GO" id="GO:0006897">
    <property type="term" value="P:endocytosis"/>
    <property type="evidence" value="ECO:0007669"/>
    <property type="project" value="TreeGrafter"/>
</dbReference>
<comment type="caution">
    <text evidence="5">The sequence shown here is derived from an EMBL/GenBank/DDBJ whole genome shotgun (WGS) entry which is preliminary data.</text>
</comment>
<reference evidence="5" key="1">
    <citation type="submission" date="2021-02" db="EMBL/GenBank/DDBJ databases">
        <authorList>
            <person name="Dougan E. K."/>
            <person name="Rhodes N."/>
            <person name="Thang M."/>
            <person name="Chan C."/>
        </authorList>
    </citation>
    <scope>NUCLEOTIDE SEQUENCE</scope>
</reference>
<dbReference type="PROSITE" id="PS50031">
    <property type="entry name" value="EH"/>
    <property type="match status" value="1"/>
</dbReference>
<dbReference type="InterPro" id="IPR000261">
    <property type="entry name" value="EH_dom"/>
</dbReference>
<feature type="non-terminal residue" evidence="5">
    <location>
        <position position="119"/>
    </location>
</feature>
<dbReference type="PROSITE" id="PS00018">
    <property type="entry name" value="EF_HAND_1"/>
    <property type="match status" value="1"/>
</dbReference>
<dbReference type="SMART" id="SM00027">
    <property type="entry name" value="EH"/>
    <property type="match status" value="1"/>
</dbReference>
<protein>
    <recommendedName>
        <fullName evidence="7">Calmodulin</fullName>
    </recommendedName>
</protein>
<dbReference type="InterPro" id="IPR018247">
    <property type="entry name" value="EF_Hand_1_Ca_BS"/>
</dbReference>
<evidence type="ECO:0000259" key="4">
    <source>
        <dbReference type="PROSITE" id="PS50222"/>
    </source>
</evidence>
<dbReference type="Proteomes" id="UP000626109">
    <property type="component" value="Unassembled WGS sequence"/>
</dbReference>
<evidence type="ECO:0000259" key="3">
    <source>
        <dbReference type="PROSITE" id="PS50031"/>
    </source>
</evidence>
<evidence type="ECO:0000256" key="2">
    <source>
        <dbReference type="SAM" id="MobiDB-lite"/>
    </source>
</evidence>
<dbReference type="InterPro" id="IPR002048">
    <property type="entry name" value="EF_hand_dom"/>
</dbReference>
<feature type="region of interest" description="Disordered" evidence="2">
    <location>
        <begin position="93"/>
        <end position="119"/>
    </location>
</feature>
<feature type="domain" description="EH" evidence="3">
    <location>
        <begin position="12"/>
        <end position="86"/>
    </location>
</feature>
<evidence type="ECO:0000256" key="1">
    <source>
        <dbReference type="ARBA" id="ARBA00022837"/>
    </source>
</evidence>
<sequence length="119" mass="13857">DDDLLAPLSEEENDRLARLFDRSRGLDGFVDAEEGRRLLRRTGLQEHQLESIWDLSDLDRDRRLSLREFACAMHLAEQVRRGRPLPVEVRREHQEAMAQGVERLTGSTFPLVDSKPRHE</sequence>
<dbReference type="GO" id="GO:0016197">
    <property type="term" value="P:endosomal transport"/>
    <property type="evidence" value="ECO:0007669"/>
    <property type="project" value="TreeGrafter"/>
</dbReference>
<organism evidence="5 6">
    <name type="scientific">Polarella glacialis</name>
    <name type="common">Dinoflagellate</name>
    <dbReference type="NCBI Taxonomy" id="89957"/>
    <lineage>
        <taxon>Eukaryota</taxon>
        <taxon>Sar</taxon>
        <taxon>Alveolata</taxon>
        <taxon>Dinophyceae</taxon>
        <taxon>Suessiales</taxon>
        <taxon>Suessiaceae</taxon>
        <taxon>Polarella</taxon>
    </lineage>
</organism>
<gene>
    <name evidence="5" type="ORF">PGLA2088_LOCUS15828</name>
</gene>
<dbReference type="AlphaFoldDB" id="A0A813J7E4"/>
<dbReference type="GO" id="GO:0005509">
    <property type="term" value="F:calcium ion binding"/>
    <property type="evidence" value="ECO:0007669"/>
    <property type="project" value="InterPro"/>
</dbReference>